<dbReference type="GO" id="GO:0070006">
    <property type="term" value="F:metalloaminopeptidase activity"/>
    <property type="evidence" value="ECO:0007669"/>
    <property type="project" value="UniProtKB-UniRule"/>
</dbReference>
<feature type="binding site" evidence="6">
    <location>
        <position position="150"/>
    </location>
    <ligand>
        <name>a divalent metal cation</name>
        <dbReference type="ChEBI" id="CHEBI:60240"/>
        <label>2</label>
        <note>catalytic</note>
    </ligand>
</feature>
<keyword evidence="9" id="KW-1185">Reference proteome</keyword>
<evidence type="ECO:0000313" key="9">
    <source>
        <dbReference type="Proteomes" id="UP000245021"/>
    </source>
</evidence>
<dbReference type="Pfam" id="PF00557">
    <property type="entry name" value="Peptidase_M24"/>
    <property type="match status" value="2"/>
</dbReference>
<dbReference type="InterPro" id="IPR000994">
    <property type="entry name" value="Pept_M24"/>
</dbReference>
<keyword evidence="3 6" id="KW-0645">Protease</keyword>
<gene>
    <name evidence="8" type="primary">pepM</name>
    <name evidence="6" type="synonym">map</name>
    <name evidence="8" type="ORF">NtB2_01114</name>
</gene>
<keyword evidence="2 6" id="KW-0031">Aminopeptidase</keyword>
<proteinExistence type="inferred from homology"/>
<evidence type="ECO:0000256" key="3">
    <source>
        <dbReference type="ARBA" id="ARBA00022670"/>
    </source>
</evidence>
<dbReference type="PANTHER" id="PTHR43330">
    <property type="entry name" value="METHIONINE AMINOPEPTIDASE"/>
    <property type="match status" value="1"/>
</dbReference>
<comment type="function">
    <text evidence="1 6">Removes the N-terminal methionine from nascent proteins. The N-terminal methionine is often cleaved when the second residue in the primary sequence is small and uncharged (Met-Ala-, Cys, Gly, Pro, Ser, Thr, or Val). Requires deformylation of the N(alpha)-formylated initiator methionine before it can be hydrolyzed.</text>
</comment>
<feature type="binding site" evidence="6">
    <location>
        <position position="213"/>
    </location>
    <ligand>
        <name>a divalent metal cation</name>
        <dbReference type="ChEBI" id="CHEBI:60240"/>
        <label>2</label>
        <note>catalytic</note>
    </ligand>
</feature>
<feature type="binding site" evidence="6">
    <location>
        <position position="96"/>
    </location>
    <ligand>
        <name>substrate</name>
    </ligand>
</feature>
<evidence type="ECO:0000256" key="5">
    <source>
        <dbReference type="ARBA" id="ARBA00022801"/>
    </source>
</evidence>
<dbReference type="GO" id="GO:0004239">
    <property type="term" value="F:initiator methionyl aminopeptidase activity"/>
    <property type="evidence" value="ECO:0007669"/>
    <property type="project" value="UniProtKB-UniRule"/>
</dbReference>
<reference evidence="8 9" key="1">
    <citation type="journal article" date="2018" name="Genome Announc.">
        <title>Draft Genome Sequence of Lactococcus sp. Strain NtB2 (JCM 32569), Isolated from the Gut of the Higher Termite Nasutitermes takasagoensis.</title>
        <authorList>
            <person name="Noda S."/>
            <person name="Aihara C."/>
            <person name="Yuki M."/>
            <person name="Ohkuma M."/>
        </authorList>
    </citation>
    <scope>NUCLEOTIDE SEQUENCE [LARGE SCALE GENOMIC DNA]</scope>
    <source>
        <strain evidence="8 9">NtB2</strain>
    </source>
</reference>
<feature type="binding site" evidence="6">
    <location>
        <position position="246"/>
    </location>
    <ligand>
        <name>a divalent metal cation</name>
        <dbReference type="ChEBI" id="CHEBI:60240"/>
        <label>2</label>
        <note>catalytic</note>
    </ligand>
</feature>
<feature type="domain" description="Peptidase M24" evidence="7">
    <location>
        <begin position="25"/>
        <end position="115"/>
    </location>
</feature>
<keyword evidence="5 6" id="KW-0378">Hydrolase</keyword>
<sequence length="298" mass="33381">MIKWKHKVIRKEKAVITLKSEREIEQMAKSSKILADIHIGLRELIKPGIDMFEIEEYVRRVCKEKNVLPLQIGVDEGNYNPFPYATCCCLNDEVAHAFPRHIKLKEGDLIKVDMVLGLVEDDFCDVSKLNFDDAESMVYYQENFRGGVADSCWAFAVGEVSEEVRNLMDVTKEALYRGIAAAKVGNRIGDIGHAIQEYAEGKGYGVVRDLVGHGVGPTMHEDPMVPHYGTPGKGLRLREGMVLTIEPMINTGDWEIDHDGERGYVTLDGSLSCQYEHQFVVTKDGPVILTSQGEEGTY</sequence>
<dbReference type="NCBIfam" id="NF005583">
    <property type="entry name" value="PRK07281.1"/>
    <property type="match status" value="1"/>
</dbReference>
<feature type="binding site" evidence="6">
    <location>
        <position position="276"/>
    </location>
    <ligand>
        <name>a divalent metal cation</name>
        <dbReference type="ChEBI" id="CHEBI:60240"/>
        <label>2</label>
        <note>catalytic</note>
    </ligand>
</feature>
<dbReference type="EMBL" id="BFFO01000006">
    <property type="protein sequence ID" value="GBG96977.1"/>
    <property type="molecule type" value="Genomic_DNA"/>
</dbReference>
<dbReference type="SUPFAM" id="SSF55920">
    <property type="entry name" value="Creatinase/aminopeptidase"/>
    <property type="match status" value="1"/>
</dbReference>
<dbReference type="InterPro" id="IPR002467">
    <property type="entry name" value="Pept_M24A_MAP1"/>
</dbReference>
<comment type="catalytic activity">
    <reaction evidence="6">
        <text>Release of N-terminal amino acids, preferentially methionine, from peptides and arylamides.</text>
        <dbReference type="EC" id="3.4.11.18"/>
    </reaction>
</comment>
<dbReference type="GO" id="GO:0005829">
    <property type="term" value="C:cytosol"/>
    <property type="evidence" value="ECO:0007669"/>
    <property type="project" value="TreeGrafter"/>
</dbReference>
<dbReference type="InterPro" id="IPR036005">
    <property type="entry name" value="Creatinase/aminopeptidase-like"/>
</dbReference>
<comment type="cofactor">
    <cofactor evidence="6">
        <name>Co(2+)</name>
        <dbReference type="ChEBI" id="CHEBI:48828"/>
    </cofactor>
    <cofactor evidence="6">
        <name>Zn(2+)</name>
        <dbReference type="ChEBI" id="CHEBI:29105"/>
    </cofactor>
    <cofactor evidence="6">
        <name>Mn(2+)</name>
        <dbReference type="ChEBI" id="CHEBI:29035"/>
    </cofactor>
    <cofactor evidence="6">
        <name>Fe(2+)</name>
        <dbReference type="ChEBI" id="CHEBI:29033"/>
    </cofactor>
    <text evidence="6">Binds 2 divalent metal cations per subunit. Has a high-affinity and a low affinity metal-binding site. The true nature of the physiological cofactor is under debate. The enzyme is active with cobalt, zinc, manganese or divalent iron ions. Most likely, methionine aminopeptidases function as mononuclear Fe(2+)-metalloproteases under physiological conditions, and the catalytically relevant metal-binding site has been assigned to the histidine-containing high-affinity site.</text>
</comment>
<evidence type="ECO:0000256" key="4">
    <source>
        <dbReference type="ARBA" id="ARBA00022723"/>
    </source>
</evidence>
<dbReference type="GO" id="GO:0006508">
    <property type="term" value="P:proteolysis"/>
    <property type="evidence" value="ECO:0007669"/>
    <property type="project" value="UniProtKB-KW"/>
</dbReference>
<dbReference type="PANTHER" id="PTHR43330:SF17">
    <property type="entry name" value="METHIONINE AMINOPEPTIDASE"/>
    <property type="match status" value="1"/>
</dbReference>
<comment type="similarity">
    <text evidence="6">Belongs to the peptidase M24A family. Methionine aminopeptidase type 1 subfamily.</text>
</comment>
<evidence type="ECO:0000313" key="8">
    <source>
        <dbReference type="EMBL" id="GBG96977.1"/>
    </source>
</evidence>
<dbReference type="Proteomes" id="UP000245021">
    <property type="component" value="Unassembled WGS sequence"/>
</dbReference>
<feature type="binding site" evidence="6">
    <location>
        <position position="276"/>
    </location>
    <ligand>
        <name>a divalent metal cation</name>
        <dbReference type="ChEBI" id="CHEBI:60240"/>
        <label>1</label>
    </ligand>
</feature>
<feature type="binding site" evidence="6">
    <location>
        <position position="150"/>
    </location>
    <ligand>
        <name>a divalent metal cation</name>
        <dbReference type="ChEBI" id="CHEBI:60240"/>
        <label>1</label>
    </ligand>
</feature>
<comment type="subunit">
    <text evidence="6">Monomer.</text>
</comment>
<organism evidence="8 9">
    <name type="scientific">Lactococcus termiticola</name>
    <dbReference type="NCBI Taxonomy" id="2169526"/>
    <lineage>
        <taxon>Bacteria</taxon>
        <taxon>Bacillati</taxon>
        <taxon>Bacillota</taxon>
        <taxon>Bacilli</taxon>
        <taxon>Lactobacillales</taxon>
        <taxon>Streptococcaceae</taxon>
        <taxon>Lactococcus</taxon>
    </lineage>
</organism>
<dbReference type="HAMAP" id="MF_01974">
    <property type="entry name" value="MetAP_1"/>
    <property type="match status" value="1"/>
</dbReference>
<evidence type="ECO:0000259" key="7">
    <source>
        <dbReference type="Pfam" id="PF00557"/>
    </source>
</evidence>
<dbReference type="EC" id="3.4.11.18" evidence="6"/>
<dbReference type="GO" id="GO:0046872">
    <property type="term" value="F:metal ion binding"/>
    <property type="evidence" value="ECO:0007669"/>
    <property type="project" value="UniProtKB-UniRule"/>
</dbReference>
<evidence type="ECO:0000256" key="6">
    <source>
        <dbReference type="HAMAP-Rule" id="MF_01974"/>
    </source>
</evidence>
<feature type="domain" description="Peptidase M24" evidence="7">
    <location>
        <begin position="144"/>
        <end position="283"/>
    </location>
</feature>
<dbReference type="AlphaFoldDB" id="A0A2R5HFZ5"/>
<keyword evidence="4 6" id="KW-0479">Metal-binding</keyword>
<name>A0A2R5HFZ5_9LACT</name>
<protein>
    <recommendedName>
        <fullName evidence="6">Methionine aminopeptidase</fullName>
        <shortName evidence="6">MAP</shortName>
        <shortName evidence="6">MetAP</shortName>
        <ecNumber evidence="6">3.4.11.18</ecNumber>
    </recommendedName>
    <alternativeName>
        <fullName evidence="6">Peptidase M</fullName>
    </alternativeName>
</protein>
<accession>A0A2R5HFZ5</accession>
<evidence type="ECO:0000256" key="1">
    <source>
        <dbReference type="ARBA" id="ARBA00002521"/>
    </source>
</evidence>
<evidence type="ECO:0000256" key="2">
    <source>
        <dbReference type="ARBA" id="ARBA00022438"/>
    </source>
</evidence>
<dbReference type="CDD" id="cd01086">
    <property type="entry name" value="MetAP1"/>
    <property type="match status" value="1"/>
</dbReference>
<feature type="binding site" evidence="6">
    <location>
        <position position="113"/>
    </location>
    <ligand>
        <name>a divalent metal cation</name>
        <dbReference type="ChEBI" id="CHEBI:60240"/>
        <label>1</label>
    </ligand>
</feature>
<comment type="caution">
    <text evidence="8">The sequence shown here is derived from an EMBL/GenBank/DDBJ whole genome shotgun (WGS) entry which is preliminary data.</text>
</comment>
<dbReference type="Gene3D" id="3.90.230.10">
    <property type="entry name" value="Creatinase/methionine aminopeptidase superfamily"/>
    <property type="match status" value="1"/>
</dbReference>
<feature type="binding site" evidence="6">
    <location>
        <position position="220"/>
    </location>
    <ligand>
        <name>substrate</name>
    </ligand>
</feature>